<evidence type="ECO:0000313" key="1">
    <source>
        <dbReference type="EMBL" id="KIC68696.1"/>
    </source>
</evidence>
<sequence>MTTELPRHTRAVRGLMDAERVSEYLRVPRNTIRSWEKRRASGEPGANRDFPAPLADRLSGGALWEEADIVAFRLKREAQKNENAGQVSPGGSVTNP</sequence>
<proteinExistence type="predicted"/>
<name>A0A0B4DPS3_PSEPS</name>
<dbReference type="OrthoDB" id="32195at2"/>
<dbReference type="EMBL" id="JWTB01000008">
    <property type="protein sequence ID" value="KIC68696.1"/>
    <property type="molecule type" value="Genomic_DNA"/>
</dbReference>
<evidence type="ECO:0000313" key="2">
    <source>
        <dbReference type="Proteomes" id="UP000031196"/>
    </source>
</evidence>
<gene>
    <name evidence="1" type="ORF">RM50_04345</name>
</gene>
<comment type="caution">
    <text evidence="1">The sequence shown here is derived from an EMBL/GenBank/DDBJ whole genome shotgun (WGS) entry which is preliminary data.</text>
</comment>
<organism evidence="1 2">
    <name type="scientific">Pseudarthrobacter phenanthrenivorans</name>
    <name type="common">Arthrobacter phenanthrenivorans</name>
    <dbReference type="NCBI Taxonomy" id="361575"/>
    <lineage>
        <taxon>Bacteria</taxon>
        <taxon>Bacillati</taxon>
        <taxon>Actinomycetota</taxon>
        <taxon>Actinomycetes</taxon>
        <taxon>Micrococcales</taxon>
        <taxon>Micrococcaceae</taxon>
        <taxon>Pseudarthrobacter</taxon>
    </lineage>
</organism>
<protein>
    <recommendedName>
        <fullName evidence="3">Helix-turn-helix domain-containing protein</fullName>
    </recommendedName>
</protein>
<dbReference type="RefSeq" id="WP_043450390.1">
    <property type="nucleotide sequence ID" value="NZ_JWTB01000008.1"/>
</dbReference>
<evidence type="ECO:0008006" key="3">
    <source>
        <dbReference type="Google" id="ProtNLM"/>
    </source>
</evidence>
<dbReference type="AlphaFoldDB" id="A0A0B4DPS3"/>
<reference evidence="1 2" key="1">
    <citation type="submission" date="2014-12" db="EMBL/GenBank/DDBJ databases">
        <title>Genome sequencing of Arthrobacter phenanthrenivorans SWC37.</title>
        <authorList>
            <person name="Tan P.W."/>
            <person name="Chan K.-G."/>
        </authorList>
    </citation>
    <scope>NUCLEOTIDE SEQUENCE [LARGE SCALE GENOMIC DNA]</scope>
    <source>
        <strain evidence="1 2">SWC37</strain>
    </source>
</reference>
<accession>A0A0B4DPS3</accession>
<dbReference type="Proteomes" id="UP000031196">
    <property type="component" value="Unassembled WGS sequence"/>
</dbReference>